<name>A0ABW0KDU3_9BACL</name>
<comment type="caution">
    <text evidence="1">The sequence shown here is derived from an EMBL/GenBank/DDBJ whole genome shotgun (WGS) entry which is preliminary data.</text>
</comment>
<protein>
    <submittedName>
        <fullName evidence="1">Uncharacterized protein</fullName>
    </submittedName>
</protein>
<sequence>MGEFGEGKESIEQQFYNLYRREITVQEFEIWLYSTPRIEEIYGQDFYFKLLDLNYKSKYIFNEIETVMYSKIPKGKFEQMKLEELLQKVIHNTYDLVEVLEEIYLNYCDGYSFLRYLGLTYVLSILDIVPALREKINWNEEDFSKKRKPLEIIRPSVYIEAQRLLSFLEQGLIKITDKYEYMDLRNEGDKIELTNVEKMFKKPKHNFINRALKWISKALIKND</sequence>
<dbReference type="RefSeq" id="WP_270884661.1">
    <property type="nucleotide sequence ID" value="NZ_JAQFVF010000075.1"/>
</dbReference>
<organism evidence="1 2">
    <name type="scientific">Paenibacillus aestuarii</name>
    <dbReference type="NCBI Taxonomy" id="516965"/>
    <lineage>
        <taxon>Bacteria</taxon>
        <taxon>Bacillati</taxon>
        <taxon>Bacillota</taxon>
        <taxon>Bacilli</taxon>
        <taxon>Bacillales</taxon>
        <taxon>Paenibacillaceae</taxon>
        <taxon>Paenibacillus</taxon>
    </lineage>
</organism>
<gene>
    <name evidence="1" type="ORF">ACFPOG_20705</name>
</gene>
<dbReference type="EMBL" id="JBHSMJ010000028">
    <property type="protein sequence ID" value="MFC5450676.1"/>
    <property type="molecule type" value="Genomic_DNA"/>
</dbReference>
<evidence type="ECO:0000313" key="1">
    <source>
        <dbReference type="EMBL" id="MFC5450676.1"/>
    </source>
</evidence>
<reference evidence="2" key="1">
    <citation type="journal article" date="2019" name="Int. J. Syst. Evol. Microbiol.">
        <title>The Global Catalogue of Microorganisms (GCM) 10K type strain sequencing project: providing services to taxonomists for standard genome sequencing and annotation.</title>
        <authorList>
            <consortium name="The Broad Institute Genomics Platform"/>
            <consortium name="The Broad Institute Genome Sequencing Center for Infectious Disease"/>
            <person name="Wu L."/>
            <person name="Ma J."/>
        </authorList>
    </citation>
    <scope>NUCLEOTIDE SEQUENCE [LARGE SCALE GENOMIC DNA]</scope>
    <source>
        <strain evidence="2">KACC 11904</strain>
    </source>
</reference>
<proteinExistence type="predicted"/>
<keyword evidence="2" id="KW-1185">Reference proteome</keyword>
<evidence type="ECO:0000313" key="2">
    <source>
        <dbReference type="Proteomes" id="UP001596044"/>
    </source>
</evidence>
<accession>A0ABW0KDU3</accession>
<dbReference type="Proteomes" id="UP001596044">
    <property type="component" value="Unassembled WGS sequence"/>
</dbReference>